<keyword evidence="2" id="KW-1185">Reference proteome</keyword>
<reference evidence="1 2" key="1">
    <citation type="submission" date="2014-04" db="EMBL/GenBank/DDBJ databases">
        <title>Evolutionary Origins and Diversification of the Mycorrhizal Mutualists.</title>
        <authorList>
            <consortium name="DOE Joint Genome Institute"/>
            <consortium name="Mycorrhizal Genomics Consortium"/>
            <person name="Kohler A."/>
            <person name="Kuo A."/>
            <person name="Nagy L.G."/>
            <person name="Floudas D."/>
            <person name="Copeland A."/>
            <person name="Barry K.W."/>
            <person name="Cichocki N."/>
            <person name="Veneault-Fourrey C."/>
            <person name="LaButti K."/>
            <person name="Lindquist E.A."/>
            <person name="Lipzen A."/>
            <person name="Lundell T."/>
            <person name="Morin E."/>
            <person name="Murat C."/>
            <person name="Riley R."/>
            <person name="Ohm R."/>
            <person name="Sun H."/>
            <person name="Tunlid A."/>
            <person name="Henrissat B."/>
            <person name="Grigoriev I.V."/>
            <person name="Hibbett D.S."/>
            <person name="Martin F."/>
        </authorList>
    </citation>
    <scope>NUCLEOTIDE SEQUENCE [LARGE SCALE GENOMIC DNA]</scope>
    <source>
        <strain evidence="1 2">FD-317 M1</strain>
    </source>
</reference>
<evidence type="ECO:0000313" key="1">
    <source>
        <dbReference type="EMBL" id="KIK52236.1"/>
    </source>
</evidence>
<accession>A0A0D0BCL6</accession>
<name>A0A0D0BCL6_9AGAR</name>
<protein>
    <submittedName>
        <fullName evidence="1">Uncharacterized protein</fullName>
    </submittedName>
</protein>
<proteinExistence type="predicted"/>
<sequence>MPFDVRIEVIGYIAFVRTEIDDRDLYEARMREEAQDSIAEAEKILVQVKDCSGVAERWLSLSEVDAEHLCKFTHSEYASVKFSGVERIIQSRKTKFGDQYLVIVESDGHIIRSPAGDLIPYPVLSSWWNNNAHFRVLGYQNGNGNDEATQSRIEDAKEILIGVECGEHAREFWANPVDISLEEIEDFKHLEMDDTLDIKYAVTKILSERAHARGLGPEYLALIEHKGLEYTSWRPASLIPHGILKAYCKHMAQSSVGSKIVTADVGMAGIGTQDDPYVVDD</sequence>
<organism evidence="1 2">
    <name type="scientific">Collybiopsis luxurians FD-317 M1</name>
    <dbReference type="NCBI Taxonomy" id="944289"/>
    <lineage>
        <taxon>Eukaryota</taxon>
        <taxon>Fungi</taxon>
        <taxon>Dikarya</taxon>
        <taxon>Basidiomycota</taxon>
        <taxon>Agaricomycotina</taxon>
        <taxon>Agaricomycetes</taxon>
        <taxon>Agaricomycetidae</taxon>
        <taxon>Agaricales</taxon>
        <taxon>Marasmiineae</taxon>
        <taxon>Omphalotaceae</taxon>
        <taxon>Collybiopsis</taxon>
        <taxon>Collybiopsis luxurians</taxon>
    </lineage>
</organism>
<dbReference type="EMBL" id="KN834846">
    <property type="protein sequence ID" value="KIK52236.1"/>
    <property type="molecule type" value="Genomic_DNA"/>
</dbReference>
<evidence type="ECO:0000313" key="2">
    <source>
        <dbReference type="Proteomes" id="UP000053593"/>
    </source>
</evidence>
<dbReference type="AlphaFoldDB" id="A0A0D0BCL6"/>
<dbReference type="Proteomes" id="UP000053593">
    <property type="component" value="Unassembled WGS sequence"/>
</dbReference>
<gene>
    <name evidence="1" type="ORF">GYMLUDRAFT_251376</name>
</gene>
<dbReference type="HOGENOM" id="CLU_990636_0_0_1"/>